<organism evidence="2 3">
    <name type="scientific">Phytophthora megakarya</name>
    <dbReference type="NCBI Taxonomy" id="4795"/>
    <lineage>
        <taxon>Eukaryota</taxon>
        <taxon>Sar</taxon>
        <taxon>Stramenopiles</taxon>
        <taxon>Oomycota</taxon>
        <taxon>Peronosporomycetes</taxon>
        <taxon>Peronosporales</taxon>
        <taxon>Peronosporaceae</taxon>
        <taxon>Phytophthora</taxon>
    </lineage>
</organism>
<protein>
    <submittedName>
        <fullName evidence="2">Uncharacterized protein</fullName>
    </submittedName>
</protein>
<dbReference type="Proteomes" id="UP000198211">
    <property type="component" value="Unassembled WGS sequence"/>
</dbReference>
<feature type="region of interest" description="Disordered" evidence="1">
    <location>
        <begin position="23"/>
        <end position="52"/>
    </location>
</feature>
<evidence type="ECO:0000256" key="1">
    <source>
        <dbReference type="SAM" id="MobiDB-lite"/>
    </source>
</evidence>
<proteinExistence type="predicted"/>
<keyword evidence="3" id="KW-1185">Reference proteome</keyword>
<gene>
    <name evidence="2" type="ORF">PHMEG_00041836</name>
</gene>
<name>A0A225UDI2_9STRA</name>
<evidence type="ECO:0000313" key="2">
    <source>
        <dbReference type="EMBL" id="OWY90159.1"/>
    </source>
</evidence>
<sequence>MFDQNHGKSRGVTAIIDNILGDHKEGKDGLFTNNEESKETKPKKRWFSSKSPIDHDDFDMVEAVVRSTLRDSFSGFSSLKQQISATENAVSPSIASRAKEAVTEVTNKLVGDSNPSPTHAA</sequence>
<reference evidence="3" key="1">
    <citation type="submission" date="2017-03" db="EMBL/GenBank/DDBJ databases">
        <title>Phytopthora megakarya and P. palmivora, two closely related causual agents of cacao black pod achieved similar genome size and gene model numbers by different mechanisms.</title>
        <authorList>
            <person name="Ali S."/>
            <person name="Shao J."/>
            <person name="Larry D.J."/>
            <person name="Kronmiller B."/>
            <person name="Shen D."/>
            <person name="Strem M.D."/>
            <person name="Melnick R.L."/>
            <person name="Guiltinan M.J."/>
            <person name="Tyler B.M."/>
            <person name="Meinhardt L.W."/>
            <person name="Bailey B.A."/>
        </authorList>
    </citation>
    <scope>NUCLEOTIDE SEQUENCE [LARGE SCALE GENOMIC DNA]</scope>
    <source>
        <strain evidence="3">zdho120</strain>
    </source>
</reference>
<dbReference type="EMBL" id="NBNE01023725">
    <property type="protein sequence ID" value="OWY90159.1"/>
    <property type="molecule type" value="Genomic_DNA"/>
</dbReference>
<dbReference type="AlphaFoldDB" id="A0A225UDI2"/>
<evidence type="ECO:0000313" key="3">
    <source>
        <dbReference type="Proteomes" id="UP000198211"/>
    </source>
</evidence>
<comment type="caution">
    <text evidence="2">The sequence shown here is derived from an EMBL/GenBank/DDBJ whole genome shotgun (WGS) entry which is preliminary data.</text>
</comment>
<accession>A0A225UDI2</accession>